<evidence type="ECO:0000256" key="3">
    <source>
        <dbReference type="ARBA" id="ARBA00023295"/>
    </source>
</evidence>
<feature type="domain" description="Glycosyl hydrolases family 39 N-terminal catalytic" evidence="6">
    <location>
        <begin position="92"/>
        <end position="515"/>
    </location>
</feature>
<evidence type="ECO:0000256" key="5">
    <source>
        <dbReference type="SAM" id="SignalP"/>
    </source>
</evidence>
<feature type="chain" id="PRO_5004164044" evidence="5">
    <location>
        <begin position="18"/>
        <end position="553"/>
    </location>
</feature>
<feature type="signal peptide" evidence="5">
    <location>
        <begin position="1"/>
        <end position="17"/>
    </location>
</feature>
<dbReference type="OrthoDB" id="9776971at2"/>
<keyword evidence="2 7" id="KW-0378">Hydrolase</keyword>
<dbReference type="KEGG" id="sus:Acid_3646"/>
<evidence type="ECO:0000256" key="2">
    <source>
        <dbReference type="ARBA" id="ARBA00022801"/>
    </source>
</evidence>
<evidence type="ECO:0000259" key="6">
    <source>
        <dbReference type="Pfam" id="PF01229"/>
    </source>
</evidence>
<dbReference type="AlphaFoldDB" id="Q02D65"/>
<dbReference type="GO" id="GO:0004553">
    <property type="term" value="F:hydrolase activity, hydrolyzing O-glycosyl compounds"/>
    <property type="evidence" value="ECO:0007669"/>
    <property type="project" value="InterPro"/>
</dbReference>
<dbReference type="PRINTS" id="PR00745">
    <property type="entry name" value="GLHYDRLASE39"/>
</dbReference>
<evidence type="ECO:0000256" key="4">
    <source>
        <dbReference type="PIRSR" id="PIRSR600514-1"/>
    </source>
</evidence>
<protein>
    <submittedName>
        <fullName evidence="7">Glycoside hydrolase, family 39</fullName>
    </submittedName>
</protein>
<sequence length="553" mass="61201" precursor="true">MRNFGFCMLALAATAGAQTPVTIRVDVAASVGAYRPMYAYFGYDEPNYTYMPNGKKLIGELAALSPETVQVRVHHLLVTGDGTPALKWGSTNAYTEDAAGKPVYDWKIVDRIFDTLIEAHARPFVEIGFMPEALSTNPQPYVVNWPARDGGKGWSYPPKDYAKWAELVRQWVLHSVARYGRAEVEQWSWELWNEPDISYWRGTPEEYNKLYDYTSDAVKRALPTARIGGPGTTGAGAPKAAAFLKQFLEHCARGANAATGKTGAPLDFITYHAKGQPKVVSGHVQMGLSKEMVDVQRGIEVINEFPQYRALPIVLSEADPEGCAACSARTNPQNLYRNGLMYPSYTAAAYSNIFKLADRYKSNMAGMLTWAFEFEGQPYFDGFRTLATNGIDKPVLNFFRMAAMMKGDRVKVESSGGLGLDKLLSTGVRDAADVDAMATRADRELAVLVWNYHDDETAATSAKVQVDVGGIAKNVGAVLVQHYRIDDDHSNAYTLWKQMGSPQQPTEEQYAKLEASGQLQLLTSPEWRHPKEGKLTLGFTLPHHAVSLVRVTW</sequence>
<dbReference type="SUPFAM" id="SSF51011">
    <property type="entry name" value="Glycosyl hydrolase domain"/>
    <property type="match status" value="1"/>
</dbReference>
<dbReference type="PANTHER" id="PTHR12631:SF8">
    <property type="entry name" value="ALPHA-L-IDURONIDASE"/>
    <property type="match status" value="1"/>
</dbReference>
<reference evidence="7" key="1">
    <citation type="submission" date="2006-10" db="EMBL/GenBank/DDBJ databases">
        <title>Complete sequence of Solibacter usitatus Ellin6076.</title>
        <authorList>
            <consortium name="US DOE Joint Genome Institute"/>
            <person name="Copeland A."/>
            <person name="Lucas S."/>
            <person name="Lapidus A."/>
            <person name="Barry K."/>
            <person name="Detter J.C."/>
            <person name="Glavina del Rio T."/>
            <person name="Hammon N."/>
            <person name="Israni S."/>
            <person name="Dalin E."/>
            <person name="Tice H."/>
            <person name="Pitluck S."/>
            <person name="Thompson L.S."/>
            <person name="Brettin T."/>
            <person name="Bruce D."/>
            <person name="Han C."/>
            <person name="Tapia R."/>
            <person name="Gilna P."/>
            <person name="Schmutz J."/>
            <person name="Larimer F."/>
            <person name="Land M."/>
            <person name="Hauser L."/>
            <person name="Kyrpides N."/>
            <person name="Mikhailova N."/>
            <person name="Janssen P.H."/>
            <person name="Kuske C.R."/>
            <person name="Richardson P."/>
        </authorList>
    </citation>
    <scope>NUCLEOTIDE SEQUENCE</scope>
    <source>
        <strain evidence="7">Ellin6076</strain>
    </source>
</reference>
<dbReference type="CAZy" id="GH39">
    <property type="family name" value="Glycoside Hydrolase Family 39"/>
</dbReference>
<proteinExistence type="inferred from homology"/>
<dbReference type="eggNOG" id="COG3664">
    <property type="taxonomic scope" value="Bacteria"/>
</dbReference>
<dbReference type="HOGENOM" id="CLU_028597_0_0_0"/>
<dbReference type="InterPro" id="IPR000514">
    <property type="entry name" value="Glyco_hydro_39"/>
</dbReference>
<dbReference type="InterPro" id="IPR017853">
    <property type="entry name" value="GH"/>
</dbReference>
<dbReference type="Gene3D" id="2.60.40.1500">
    <property type="entry name" value="Glycosyl hydrolase domain, family 39"/>
    <property type="match status" value="1"/>
</dbReference>
<dbReference type="STRING" id="234267.Acid_3646"/>
<gene>
    <name evidence="7" type="ordered locus">Acid_3646</name>
</gene>
<feature type="active site" description="Proton donor" evidence="4">
    <location>
        <position position="194"/>
    </location>
</feature>
<keyword evidence="5" id="KW-0732">Signal</keyword>
<evidence type="ECO:0000256" key="1">
    <source>
        <dbReference type="ARBA" id="ARBA00008875"/>
    </source>
</evidence>
<organism evidence="7">
    <name type="scientific">Solibacter usitatus (strain Ellin6076)</name>
    <dbReference type="NCBI Taxonomy" id="234267"/>
    <lineage>
        <taxon>Bacteria</taxon>
        <taxon>Pseudomonadati</taxon>
        <taxon>Acidobacteriota</taxon>
        <taxon>Terriglobia</taxon>
        <taxon>Bryobacterales</taxon>
        <taxon>Solibacteraceae</taxon>
        <taxon>Candidatus Solibacter</taxon>
    </lineage>
</organism>
<dbReference type="EMBL" id="CP000473">
    <property type="protein sequence ID" value="ABJ84618.1"/>
    <property type="molecule type" value="Genomic_DNA"/>
</dbReference>
<keyword evidence="3" id="KW-0326">Glycosidase</keyword>
<dbReference type="GO" id="GO:0005975">
    <property type="term" value="P:carbohydrate metabolic process"/>
    <property type="evidence" value="ECO:0007669"/>
    <property type="project" value="InterPro"/>
</dbReference>
<dbReference type="Gene3D" id="3.20.20.80">
    <property type="entry name" value="Glycosidases"/>
    <property type="match status" value="1"/>
</dbReference>
<dbReference type="InParanoid" id="Q02D65"/>
<evidence type="ECO:0000313" key="7">
    <source>
        <dbReference type="EMBL" id="ABJ84618.1"/>
    </source>
</evidence>
<dbReference type="InterPro" id="IPR051923">
    <property type="entry name" value="Glycosyl_Hydrolase_39"/>
</dbReference>
<dbReference type="Pfam" id="PF01229">
    <property type="entry name" value="Glyco_hydro_39"/>
    <property type="match status" value="1"/>
</dbReference>
<dbReference type="InterPro" id="IPR049166">
    <property type="entry name" value="GH39_cat"/>
</dbReference>
<dbReference type="PANTHER" id="PTHR12631">
    <property type="entry name" value="ALPHA-L-IDURONIDASE"/>
    <property type="match status" value="1"/>
</dbReference>
<accession>Q02D65</accession>
<name>Q02D65_SOLUE</name>
<comment type="similarity">
    <text evidence="1">Belongs to the glycosyl hydrolase 39 family.</text>
</comment>
<dbReference type="SUPFAM" id="SSF51445">
    <property type="entry name" value="(Trans)glycosidases"/>
    <property type="match status" value="1"/>
</dbReference>